<reference evidence="2 3" key="1">
    <citation type="submission" date="2020-09" db="EMBL/GenBank/DDBJ databases">
        <title>De no assembly of potato wild relative species, Solanum commersonii.</title>
        <authorList>
            <person name="Cho K."/>
        </authorList>
    </citation>
    <scope>NUCLEOTIDE SEQUENCE [LARGE SCALE GENOMIC DNA]</scope>
    <source>
        <strain evidence="2">LZ3.2</strain>
        <tissue evidence="2">Leaf</tissue>
    </source>
</reference>
<accession>A0A9J5XQQ2</accession>
<dbReference type="AlphaFoldDB" id="A0A9J5XQQ2"/>
<dbReference type="EMBL" id="JACXVP010000008">
    <property type="protein sequence ID" value="KAG5589440.1"/>
    <property type="molecule type" value="Genomic_DNA"/>
</dbReference>
<feature type="compositionally biased region" description="Basic and acidic residues" evidence="1">
    <location>
        <begin position="29"/>
        <end position="58"/>
    </location>
</feature>
<comment type="caution">
    <text evidence="2">The sequence shown here is derived from an EMBL/GenBank/DDBJ whole genome shotgun (WGS) entry which is preliminary data.</text>
</comment>
<evidence type="ECO:0000256" key="1">
    <source>
        <dbReference type="SAM" id="MobiDB-lite"/>
    </source>
</evidence>
<proteinExistence type="predicted"/>
<feature type="compositionally biased region" description="Polar residues" evidence="1">
    <location>
        <begin position="17"/>
        <end position="27"/>
    </location>
</feature>
<sequence length="206" mass="23579">MAKGGAEKVWYPKPKQTRTNEVTTTNKFRALEGEHKEESHKERDNDKKDEEKVTRVEEQVQDTTQCEKRNNKKEVNNTQNSIMEKDDAQSAIKDVVNILDKSEQPVEGRNDKENEADVETEKGIGEKADTGEYPDIGDSHIGEEENSQSQHVTIPPPKIDKLSEQERIELQEREETENMDKNIDDIGREGDLSPKQISYLKGKSKK</sequence>
<dbReference type="Proteomes" id="UP000824120">
    <property type="component" value="Chromosome 8"/>
</dbReference>
<feature type="compositionally biased region" description="Basic and acidic residues" evidence="1">
    <location>
        <begin position="65"/>
        <end position="75"/>
    </location>
</feature>
<evidence type="ECO:0000313" key="3">
    <source>
        <dbReference type="Proteomes" id="UP000824120"/>
    </source>
</evidence>
<evidence type="ECO:0000313" key="2">
    <source>
        <dbReference type="EMBL" id="KAG5589440.1"/>
    </source>
</evidence>
<feature type="compositionally biased region" description="Basic and acidic residues" evidence="1">
    <location>
        <begin position="100"/>
        <end position="130"/>
    </location>
</feature>
<feature type="compositionally biased region" description="Basic and acidic residues" evidence="1">
    <location>
        <begin position="158"/>
        <end position="192"/>
    </location>
</feature>
<organism evidence="2 3">
    <name type="scientific">Solanum commersonii</name>
    <name type="common">Commerson's wild potato</name>
    <name type="synonym">Commerson's nightshade</name>
    <dbReference type="NCBI Taxonomy" id="4109"/>
    <lineage>
        <taxon>Eukaryota</taxon>
        <taxon>Viridiplantae</taxon>
        <taxon>Streptophyta</taxon>
        <taxon>Embryophyta</taxon>
        <taxon>Tracheophyta</taxon>
        <taxon>Spermatophyta</taxon>
        <taxon>Magnoliopsida</taxon>
        <taxon>eudicotyledons</taxon>
        <taxon>Gunneridae</taxon>
        <taxon>Pentapetalae</taxon>
        <taxon>asterids</taxon>
        <taxon>lamiids</taxon>
        <taxon>Solanales</taxon>
        <taxon>Solanaceae</taxon>
        <taxon>Solanoideae</taxon>
        <taxon>Solaneae</taxon>
        <taxon>Solanum</taxon>
    </lineage>
</organism>
<feature type="region of interest" description="Disordered" evidence="1">
    <location>
        <begin position="1"/>
        <end position="206"/>
    </location>
</feature>
<name>A0A9J5XQQ2_SOLCO</name>
<gene>
    <name evidence="2" type="ORF">H5410_039954</name>
</gene>
<keyword evidence="3" id="KW-1185">Reference proteome</keyword>
<protein>
    <submittedName>
        <fullName evidence="2">Uncharacterized protein</fullName>
    </submittedName>
</protein>
<dbReference type="OrthoDB" id="10477444at2759"/>